<name>A0ABU4E6X0_9ENTR</name>
<dbReference type="EMBL" id="JAWLOF010000014">
    <property type="protein sequence ID" value="MDV7024446.1"/>
    <property type="molecule type" value="Genomic_DNA"/>
</dbReference>
<dbReference type="RefSeq" id="WP_151605752.1">
    <property type="nucleotide sequence ID" value="NZ_JAWLOF010000014.1"/>
</dbReference>
<sequence length="189" mass="21225">MALTDCFIGTELLPGIISCVREGENMSCVVNVPLLLSGCVALLIAAELVRKLRNRRRAPEIKATRPVPLRFASQEQADAVWQYANTHMYQYVLVELERALSAEGYILTRDPARCVILTSASQHRLAREMFLARERFLTPMRPESQMEEAADECSLNGYSAQWLACLLRGCELQGWYVTQPEQATGTLSD</sequence>
<evidence type="ECO:0008006" key="3">
    <source>
        <dbReference type="Google" id="ProtNLM"/>
    </source>
</evidence>
<dbReference type="Proteomes" id="UP001187066">
    <property type="component" value="Unassembled WGS sequence"/>
</dbReference>
<evidence type="ECO:0000313" key="1">
    <source>
        <dbReference type="EMBL" id="MDV7024446.1"/>
    </source>
</evidence>
<accession>A0ABU4E6X0</accession>
<keyword evidence="2" id="KW-1185">Reference proteome</keyword>
<organism evidence="1 2">
    <name type="scientific">Atlantibacter subterraneus</name>
    <dbReference type="NCBI Taxonomy" id="255519"/>
    <lineage>
        <taxon>Bacteria</taxon>
        <taxon>Pseudomonadati</taxon>
        <taxon>Pseudomonadota</taxon>
        <taxon>Gammaproteobacteria</taxon>
        <taxon>Enterobacterales</taxon>
        <taxon>Enterobacteriaceae</taxon>
        <taxon>Atlantibacter</taxon>
    </lineage>
</organism>
<reference evidence="1 2" key="1">
    <citation type="submission" date="2023-10" db="EMBL/GenBank/DDBJ databases">
        <authorList>
            <person name="Dale J."/>
        </authorList>
    </citation>
    <scope>NUCLEOTIDE SEQUENCE [LARGE SCALE GENOMIC DNA]</scope>
    <source>
        <strain evidence="1 2">2023EL-00970</strain>
    </source>
</reference>
<evidence type="ECO:0000313" key="2">
    <source>
        <dbReference type="Proteomes" id="UP001187066"/>
    </source>
</evidence>
<comment type="caution">
    <text evidence="1">The sequence shown here is derived from an EMBL/GenBank/DDBJ whole genome shotgun (WGS) entry which is preliminary data.</text>
</comment>
<protein>
    <recommendedName>
        <fullName evidence="3">DUF2726 domain-containing protein</fullName>
    </recommendedName>
</protein>
<proteinExistence type="predicted"/>
<gene>
    <name evidence="1" type="ORF">R4P48_17385</name>
</gene>